<dbReference type="Pfam" id="PF12833">
    <property type="entry name" value="HTH_18"/>
    <property type="match status" value="1"/>
</dbReference>
<organism evidence="5 6">
    <name type="scientific">Glacieibacterium arshaanense</name>
    <dbReference type="NCBI Taxonomy" id="2511025"/>
    <lineage>
        <taxon>Bacteria</taxon>
        <taxon>Pseudomonadati</taxon>
        <taxon>Pseudomonadota</taxon>
        <taxon>Alphaproteobacteria</taxon>
        <taxon>Sphingomonadales</taxon>
        <taxon>Sphingosinicellaceae</taxon>
        <taxon>Glacieibacterium</taxon>
    </lineage>
</organism>
<dbReference type="SMART" id="SM00342">
    <property type="entry name" value="HTH_ARAC"/>
    <property type="match status" value="1"/>
</dbReference>
<evidence type="ECO:0000256" key="3">
    <source>
        <dbReference type="ARBA" id="ARBA00023163"/>
    </source>
</evidence>
<dbReference type="OrthoDB" id="9805730at2"/>
<dbReference type="PANTHER" id="PTHR47894">
    <property type="entry name" value="HTH-TYPE TRANSCRIPTIONAL REGULATOR GADX"/>
    <property type="match status" value="1"/>
</dbReference>
<dbReference type="InterPro" id="IPR018060">
    <property type="entry name" value="HTH_AraC"/>
</dbReference>
<comment type="caution">
    <text evidence="5">The sequence shown here is derived from an EMBL/GenBank/DDBJ whole genome shotgun (WGS) entry which is preliminary data.</text>
</comment>
<proteinExistence type="predicted"/>
<name>A0A4Y9EPW8_9SPHN</name>
<dbReference type="PROSITE" id="PS00041">
    <property type="entry name" value="HTH_ARAC_FAMILY_1"/>
    <property type="match status" value="1"/>
</dbReference>
<evidence type="ECO:0000313" key="5">
    <source>
        <dbReference type="EMBL" id="TFU05482.1"/>
    </source>
</evidence>
<dbReference type="Proteomes" id="UP000297737">
    <property type="component" value="Unassembled WGS sequence"/>
</dbReference>
<dbReference type="GO" id="GO:0000976">
    <property type="term" value="F:transcription cis-regulatory region binding"/>
    <property type="evidence" value="ECO:0007669"/>
    <property type="project" value="TreeGrafter"/>
</dbReference>
<evidence type="ECO:0000313" key="6">
    <source>
        <dbReference type="Proteomes" id="UP000297737"/>
    </source>
</evidence>
<keyword evidence="1" id="KW-0805">Transcription regulation</keyword>
<dbReference type="EMBL" id="SIHO01000001">
    <property type="protein sequence ID" value="TFU05482.1"/>
    <property type="molecule type" value="Genomic_DNA"/>
</dbReference>
<reference evidence="5 6" key="1">
    <citation type="submission" date="2019-02" db="EMBL/GenBank/DDBJ databases">
        <title>Polymorphobacter sp. isolated from the lake at the Tibet of China.</title>
        <authorList>
            <person name="Li A."/>
        </authorList>
    </citation>
    <scope>NUCLEOTIDE SEQUENCE [LARGE SCALE GENOMIC DNA]</scope>
    <source>
        <strain evidence="5 6">DJ1R-1</strain>
    </source>
</reference>
<dbReference type="GO" id="GO:0005829">
    <property type="term" value="C:cytosol"/>
    <property type="evidence" value="ECO:0007669"/>
    <property type="project" value="TreeGrafter"/>
</dbReference>
<keyword evidence="6" id="KW-1185">Reference proteome</keyword>
<accession>A0A4Y9EPW8</accession>
<dbReference type="Pfam" id="PF12625">
    <property type="entry name" value="Arabinose_bd"/>
    <property type="match status" value="1"/>
</dbReference>
<dbReference type="InterPro" id="IPR032687">
    <property type="entry name" value="AraC-type_N"/>
</dbReference>
<sequence length="296" mass="32119">MLDALMPVPFQSIIHTFTDASMLLGDRTIGARIGVAMPAQAFGPYMAFALAANDLAGVVSRAQAYSRLHTNGVASHLMVHGARATWRLTYAIEGTTDLDNHALHIIVPLIAVLREFGDRDADQIAVHIVSGYAPDARAIEAIVGSRVVPRSSAHAVSFPAAWLRRRRPAPKWAEDVSLDALPQYLQVPLPTSLVDAVRHALAGRPLEDTVDLESIAAELGRAGRTLQHGLACEGVSYRDIVRNVRIERAIQMLAESNRPIAEIAQHVGYTDQANFHRAFVAVTGATPKQHRKASRS</sequence>
<dbReference type="PROSITE" id="PS01124">
    <property type="entry name" value="HTH_ARAC_FAMILY_2"/>
    <property type="match status" value="1"/>
</dbReference>
<keyword evidence="2" id="KW-0238">DNA-binding</keyword>
<protein>
    <submittedName>
        <fullName evidence="5">AraC family transcriptional regulator</fullName>
    </submittedName>
</protein>
<evidence type="ECO:0000256" key="2">
    <source>
        <dbReference type="ARBA" id="ARBA00023125"/>
    </source>
</evidence>
<dbReference type="InterPro" id="IPR009057">
    <property type="entry name" value="Homeodomain-like_sf"/>
</dbReference>
<dbReference type="SUPFAM" id="SSF46689">
    <property type="entry name" value="Homeodomain-like"/>
    <property type="match status" value="1"/>
</dbReference>
<evidence type="ECO:0000259" key="4">
    <source>
        <dbReference type="PROSITE" id="PS01124"/>
    </source>
</evidence>
<dbReference type="PANTHER" id="PTHR47894:SF1">
    <property type="entry name" value="HTH-TYPE TRANSCRIPTIONAL REGULATOR VQSM"/>
    <property type="match status" value="1"/>
</dbReference>
<dbReference type="InterPro" id="IPR018062">
    <property type="entry name" value="HTH_AraC-typ_CS"/>
</dbReference>
<dbReference type="GO" id="GO:0003700">
    <property type="term" value="F:DNA-binding transcription factor activity"/>
    <property type="evidence" value="ECO:0007669"/>
    <property type="project" value="InterPro"/>
</dbReference>
<gene>
    <name evidence="5" type="ORF">EUV02_00020</name>
</gene>
<dbReference type="Gene3D" id="1.10.10.60">
    <property type="entry name" value="Homeodomain-like"/>
    <property type="match status" value="1"/>
</dbReference>
<evidence type="ECO:0000256" key="1">
    <source>
        <dbReference type="ARBA" id="ARBA00023015"/>
    </source>
</evidence>
<keyword evidence="3" id="KW-0804">Transcription</keyword>
<feature type="domain" description="HTH araC/xylS-type" evidence="4">
    <location>
        <begin position="195"/>
        <end position="293"/>
    </location>
</feature>
<dbReference type="AlphaFoldDB" id="A0A4Y9EPW8"/>